<name>A0A645F9R2_9ZZZZ</name>
<feature type="transmembrane region" description="Helical" evidence="9">
    <location>
        <begin position="6"/>
        <end position="23"/>
    </location>
</feature>
<evidence type="ECO:0000256" key="5">
    <source>
        <dbReference type="ARBA" id="ARBA00022927"/>
    </source>
</evidence>
<evidence type="ECO:0000313" key="10">
    <source>
        <dbReference type="EMBL" id="MPN11125.1"/>
    </source>
</evidence>
<keyword evidence="5" id="KW-0653">Protein transport</keyword>
<dbReference type="SMART" id="SM01323">
    <property type="entry name" value="YajC"/>
    <property type="match status" value="1"/>
</dbReference>
<comment type="caution">
    <text evidence="10">The sequence shown here is derived from an EMBL/GenBank/DDBJ whole genome shotgun (WGS) entry which is preliminary data.</text>
</comment>
<comment type="subcellular location">
    <subcellularLocation>
        <location evidence="1">Cell membrane</location>
        <topology evidence="1">Single-pass membrane protein</topology>
    </subcellularLocation>
</comment>
<dbReference type="PANTHER" id="PTHR33909">
    <property type="entry name" value="SEC TRANSLOCON ACCESSORY COMPLEX SUBUNIT YAJC"/>
    <property type="match status" value="1"/>
</dbReference>
<dbReference type="Pfam" id="PF02699">
    <property type="entry name" value="YajC"/>
    <property type="match status" value="1"/>
</dbReference>
<dbReference type="GO" id="GO:0005886">
    <property type="term" value="C:plasma membrane"/>
    <property type="evidence" value="ECO:0007669"/>
    <property type="project" value="UniProtKB-SubCell"/>
</dbReference>
<evidence type="ECO:0000256" key="1">
    <source>
        <dbReference type="ARBA" id="ARBA00004162"/>
    </source>
</evidence>
<accession>A0A645F9R2</accession>
<evidence type="ECO:0000256" key="9">
    <source>
        <dbReference type="SAM" id="Phobius"/>
    </source>
</evidence>
<keyword evidence="2" id="KW-0813">Transport</keyword>
<evidence type="ECO:0000256" key="8">
    <source>
        <dbReference type="ARBA" id="ARBA00023136"/>
    </source>
</evidence>
<evidence type="ECO:0000256" key="3">
    <source>
        <dbReference type="ARBA" id="ARBA00022475"/>
    </source>
</evidence>
<dbReference type="GO" id="GO:0015031">
    <property type="term" value="P:protein transport"/>
    <property type="evidence" value="ECO:0007669"/>
    <property type="project" value="UniProtKB-KW"/>
</dbReference>
<dbReference type="NCBIfam" id="TIGR00739">
    <property type="entry name" value="yajC"/>
    <property type="match status" value="1"/>
</dbReference>
<gene>
    <name evidence="10" type="ORF">SDC9_158426</name>
</gene>
<evidence type="ECO:0000256" key="7">
    <source>
        <dbReference type="ARBA" id="ARBA00023010"/>
    </source>
</evidence>
<keyword evidence="8 9" id="KW-0472">Membrane</keyword>
<evidence type="ECO:0000256" key="4">
    <source>
        <dbReference type="ARBA" id="ARBA00022692"/>
    </source>
</evidence>
<dbReference type="AlphaFoldDB" id="A0A645F9R2"/>
<proteinExistence type="predicted"/>
<keyword evidence="4 9" id="KW-0812">Transmembrane</keyword>
<evidence type="ECO:0008006" key="11">
    <source>
        <dbReference type="Google" id="ProtNLM"/>
    </source>
</evidence>
<reference evidence="10" key="1">
    <citation type="submission" date="2019-08" db="EMBL/GenBank/DDBJ databases">
        <authorList>
            <person name="Kucharzyk K."/>
            <person name="Murdoch R.W."/>
            <person name="Higgins S."/>
            <person name="Loffler F."/>
        </authorList>
    </citation>
    <scope>NUCLEOTIDE SEQUENCE</scope>
</reference>
<dbReference type="PANTHER" id="PTHR33909:SF1">
    <property type="entry name" value="SEC TRANSLOCON ACCESSORY COMPLEX SUBUNIT YAJC"/>
    <property type="match status" value="1"/>
</dbReference>
<organism evidence="10">
    <name type="scientific">bioreactor metagenome</name>
    <dbReference type="NCBI Taxonomy" id="1076179"/>
    <lineage>
        <taxon>unclassified sequences</taxon>
        <taxon>metagenomes</taxon>
        <taxon>ecological metagenomes</taxon>
    </lineage>
</organism>
<evidence type="ECO:0000256" key="6">
    <source>
        <dbReference type="ARBA" id="ARBA00022989"/>
    </source>
</evidence>
<dbReference type="PRINTS" id="PR01853">
    <property type="entry name" value="YAJCTRNLCASE"/>
</dbReference>
<sequence length="82" mass="9428">MAPTLIMFAAIILIMYFLMIRPQQKRQKEHQKMLESLKVGDKVITTSGMHGKIDQVTDKTFVLQFENLKITFEKSAIVAKSE</sequence>
<keyword evidence="7" id="KW-0811">Translocation</keyword>
<evidence type="ECO:0000256" key="2">
    <source>
        <dbReference type="ARBA" id="ARBA00022448"/>
    </source>
</evidence>
<protein>
    <recommendedName>
        <fullName evidence="11">Sec translocon accessory complex subunit YajC</fullName>
    </recommendedName>
</protein>
<dbReference type="InterPro" id="IPR003849">
    <property type="entry name" value="Preprotein_translocase_YajC"/>
</dbReference>
<keyword evidence="3" id="KW-1003">Cell membrane</keyword>
<keyword evidence="6 9" id="KW-1133">Transmembrane helix</keyword>
<dbReference type="EMBL" id="VSSQ01057318">
    <property type="protein sequence ID" value="MPN11125.1"/>
    <property type="molecule type" value="Genomic_DNA"/>
</dbReference>